<dbReference type="EMBL" id="JACTNZ010000006">
    <property type="protein sequence ID" value="KAG5545958.1"/>
    <property type="molecule type" value="Genomic_DNA"/>
</dbReference>
<protein>
    <recommendedName>
        <fullName evidence="3">Fe2OG dioxygenase domain-containing protein</fullName>
    </recommendedName>
</protein>
<dbReference type="Pfam" id="PF14226">
    <property type="entry name" value="DIOX_N"/>
    <property type="match status" value="1"/>
</dbReference>
<keyword evidence="2" id="KW-0408">Iron</keyword>
<name>A0AAV6K0S0_9ERIC</name>
<dbReference type="InterPro" id="IPR044861">
    <property type="entry name" value="IPNS-like_FE2OG_OXY"/>
</dbReference>
<keyword evidence="5" id="KW-1185">Reference proteome</keyword>
<proteinExistence type="predicted"/>
<feature type="domain" description="Fe2OG dioxygenase" evidence="3">
    <location>
        <begin position="151"/>
        <end position="253"/>
    </location>
</feature>
<sequence>MAKGGVVRTVPVIDMQDFPAQSGKLMEACGEWGCFRIINHGIPPALMGEMKAVSRSLLDLPVEIKTRNSTLVQGKGYTPLNQASPVFEALGCYDLAEPGNLDQFLDQLCVSDPHQREIITAYSKAMYELGMDMGHKLLQGLGLSGDLFNGWPCQLRINKYNYTPEYVGSTGGLLHTDPGFLTILQDDEIVGGLEAVDKDTGEYISVEPMPGSLVVNLGDLAEIWSNGRLWSVKHRVQCYKGLIRLSIALFVLGPKDGALGAPEELVMFPLPSPSSLISPESIQSAMPPPDGEIDFGREEDEEEEEVEVVGSGEMKKRYAKQQGFAMAKRTSRKGKDGNLKNLTLQCSRGGKARVQDSNDVLAYWLPNTSTLLLLLQHTLKASGAASLTPQQRRTTSALGISCVLLMFHISGLGLVQVLGEGVGFFCCFVFMSTGGRWRCVVASVVAEAKIAVAAGRRRWRGGKGRGGADGGGGRRWWRRSPVVVALGSRPLSLALSSSILGTKEE</sequence>
<evidence type="ECO:0000259" key="3">
    <source>
        <dbReference type="PROSITE" id="PS51471"/>
    </source>
</evidence>
<comment type="caution">
    <text evidence="4">The sequence shown here is derived from an EMBL/GenBank/DDBJ whole genome shotgun (WGS) entry which is preliminary data.</text>
</comment>
<dbReference type="GO" id="GO:0016705">
    <property type="term" value="F:oxidoreductase activity, acting on paired donors, with incorporation or reduction of molecular oxygen"/>
    <property type="evidence" value="ECO:0007669"/>
    <property type="project" value="UniProtKB-ARBA"/>
</dbReference>
<dbReference type="InterPro" id="IPR005123">
    <property type="entry name" value="Oxoglu/Fe-dep_dioxygenase_dom"/>
</dbReference>
<dbReference type="InterPro" id="IPR050231">
    <property type="entry name" value="Iron_ascorbate_oxido_reductase"/>
</dbReference>
<keyword evidence="1" id="KW-0479">Metal-binding</keyword>
<organism evidence="4 5">
    <name type="scientific">Rhododendron griersonianum</name>
    <dbReference type="NCBI Taxonomy" id="479676"/>
    <lineage>
        <taxon>Eukaryota</taxon>
        <taxon>Viridiplantae</taxon>
        <taxon>Streptophyta</taxon>
        <taxon>Embryophyta</taxon>
        <taxon>Tracheophyta</taxon>
        <taxon>Spermatophyta</taxon>
        <taxon>Magnoliopsida</taxon>
        <taxon>eudicotyledons</taxon>
        <taxon>Gunneridae</taxon>
        <taxon>Pentapetalae</taxon>
        <taxon>asterids</taxon>
        <taxon>Ericales</taxon>
        <taxon>Ericaceae</taxon>
        <taxon>Ericoideae</taxon>
        <taxon>Rhodoreae</taxon>
        <taxon>Rhododendron</taxon>
    </lineage>
</organism>
<dbReference type="Pfam" id="PF03171">
    <property type="entry name" value="2OG-FeII_Oxy"/>
    <property type="match status" value="1"/>
</dbReference>
<accession>A0AAV6K0S0</accession>
<dbReference type="SUPFAM" id="SSF51197">
    <property type="entry name" value="Clavaminate synthase-like"/>
    <property type="match status" value="1"/>
</dbReference>
<reference evidence="4 5" key="1">
    <citation type="submission" date="2020-08" db="EMBL/GenBank/DDBJ databases">
        <title>Plant Genome Project.</title>
        <authorList>
            <person name="Zhang R.-G."/>
        </authorList>
    </citation>
    <scope>NUCLEOTIDE SEQUENCE [LARGE SCALE GENOMIC DNA]</scope>
    <source>
        <strain evidence="4">WSP0</strain>
        <tissue evidence="4">Leaf</tissue>
    </source>
</reference>
<dbReference type="PANTHER" id="PTHR47990">
    <property type="entry name" value="2-OXOGLUTARATE (2OG) AND FE(II)-DEPENDENT OXYGENASE SUPERFAMILY PROTEIN-RELATED"/>
    <property type="match status" value="1"/>
</dbReference>
<dbReference type="PROSITE" id="PS51471">
    <property type="entry name" value="FE2OG_OXY"/>
    <property type="match status" value="1"/>
</dbReference>
<dbReference type="InterPro" id="IPR026992">
    <property type="entry name" value="DIOX_N"/>
</dbReference>
<evidence type="ECO:0000313" key="4">
    <source>
        <dbReference type="EMBL" id="KAG5545958.1"/>
    </source>
</evidence>
<evidence type="ECO:0000313" key="5">
    <source>
        <dbReference type="Proteomes" id="UP000823749"/>
    </source>
</evidence>
<dbReference type="GO" id="GO:0046872">
    <property type="term" value="F:metal ion binding"/>
    <property type="evidence" value="ECO:0007669"/>
    <property type="project" value="UniProtKB-KW"/>
</dbReference>
<evidence type="ECO:0000256" key="2">
    <source>
        <dbReference type="ARBA" id="ARBA00023004"/>
    </source>
</evidence>
<dbReference type="InterPro" id="IPR027443">
    <property type="entry name" value="IPNS-like_sf"/>
</dbReference>
<gene>
    <name evidence="4" type="ORF">RHGRI_018203</name>
</gene>
<dbReference type="Proteomes" id="UP000823749">
    <property type="component" value="Chromosome 6"/>
</dbReference>
<evidence type="ECO:0000256" key="1">
    <source>
        <dbReference type="ARBA" id="ARBA00022723"/>
    </source>
</evidence>
<dbReference type="Gene3D" id="2.60.120.330">
    <property type="entry name" value="B-lactam Antibiotic, Isopenicillin N Synthase, Chain"/>
    <property type="match status" value="1"/>
</dbReference>
<dbReference type="AlphaFoldDB" id="A0AAV6K0S0"/>